<dbReference type="EMBL" id="LR796751">
    <property type="protein sequence ID" value="CAB4163705.1"/>
    <property type="molecule type" value="Genomic_DNA"/>
</dbReference>
<evidence type="ECO:0000313" key="5">
    <source>
        <dbReference type="EMBL" id="CAB4217599.1"/>
    </source>
</evidence>
<dbReference type="EMBL" id="LR796463">
    <property type="protein sequence ID" value="CAB4146219.1"/>
    <property type="molecule type" value="Genomic_DNA"/>
</dbReference>
<proteinExistence type="predicted"/>
<dbReference type="EMBL" id="LR797096">
    <property type="protein sequence ID" value="CAB4186523.1"/>
    <property type="molecule type" value="Genomic_DNA"/>
</dbReference>
<evidence type="ECO:0000313" key="4">
    <source>
        <dbReference type="EMBL" id="CAB4186523.1"/>
    </source>
</evidence>
<evidence type="ECO:0000313" key="1">
    <source>
        <dbReference type="EMBL" id="CAB4146219.1"/>
    </source>
</evidence>
<evidence type="ECO:0000313" key="2">
    <source>
        <dbReference type="EMBL" id="CAB4163705.1"/>
    </source>
</evidence>
<protein>
    <submittedName>
        <fullName evidence="3">Uncharacterized protein</fullName>
    </submittedName>
</protein>
<evidence type="ECO:0000313" key="3">
    <source>
        <dbReference type="EMBL" id="CAB4175987.1"/>
    </source>
</evidence>
<gene>
    <name evidence="4" type="ORF">UFOVP1147_49</name>
    <name evidence="5" type="ORF">UFOVP1594_45</name>
    <name evidence="1" type="ORF">UFOVP484_24</name>
    <name evidence="2" type="ORF">UFOVP808_40</name>
    <name evidence="3" type="ORF">UFOVP994_45</name>
</gene>
<name>A0A6J5PZG9_9CAUD</name>
<accession>A0A6J5PZG9</accession>
<organism evidence="3">
    <name type="scientific">uncultured Caudovirales phage</name>
    <dbReference type="NCBI Taxonomy" id="2100421"/>
    <lineage>
        <taxon>Viruses</taxon>
        <taxon>Duplodnaviria</taxon>
        <taxon>Heunggongvirae</taxon>
        <taxon>Uroviricota</taxon>
        <taxon>Caudoviricetes</taxon>
        <taxon>Peduoviridae</taxon>
        <taxon>Maltschvirus</taxon>
        <taxon>Maltschvirus maltsch</taxon>
    </lineage>
</organism>
<sequence length="91" mass="10192">MRELRNHNPRGLPPSLLTPLLTLCLTGVLSTSWLLDDSAKAHTRQQVAEDWAQFEADAQTFCGEGVAWALLPNDLVQCHVTPVNKRKVRML</sequence>
<reference evidence="3" key="1">
    <citation type="submission" date="2020-05" db="EMBL/GenBank/DDBJ databases">
        <authorList>
            <person name="Chiriac C."/>
            <person name="Salcher M."/>
            <person name="Ghai R."/>
            <person name="Kavagutti S V."/>
        </authorList>
    </citation>
    <scope>NUCLEOTIDE SEQUENCE</scope>
</reference>
<dbReference type="EMBL" id="LR797458">
    <property type="protein sequence ID" value="CAB4217599.1"/>
    <property type="molecule type" value="Genomic_DNA"/>
</dbReference>
<dbReference type="EMBL" id="LR796930">
    <property type="protein sequence ID" value="CAB4175987.1"/>
    <property type="molecule type" value="Genomic_DNA"/>
</dbReference>